<dbReference type="EMBL" id="WNDP01000143">
    <property type="protein sequence ID" value="KAF1019432.1"/>
    <property type="molecule type" value="Genomic_DNA"/>
</dbReference>
<dbReference type="Proteomes" id="UP000490535">
    <property type="component" value="Unassembled WGS sequence"/>
</dbReference>
<organism evidence="4 5">
    <name type="scientific">Acinetobacter bereziniae</name>
    <name type="common">Acinetobacter genomosp. 10</name>
    <dbReference type="NCBI Taxonomy" id="106648"/>
    <lineage>
        <taxon>Bacteria</taxon>
        <taxon>Pseudomonadati</taxon>
        <taxon>Pseudomonadota</taxon>
        <taxon>Gammaproteobacteria</taxon>
        <taxon>Moraxellales</taxon>
        <taxon>Moraxellaceae</taxon>
        <taxon>Acinetobacter</taxon>
    </lineage>
</organism>
<feature type="compositionally biased region" description="Basic and acidic residues" evidence="1">
    <location>
        <begin position="50"/>
        <end position="65"/>
    </location>
</feature>
<dbReference type="InterPro" id="IPR049782">
    <property type="entry name" value="FilE-like"/>
</dbReference>
<evidence type="ECO:0000313" key="5">
    <source>
        <dbReference type="Proteomes" id="UP000490535"/>
    </source>
</evidence>
<reference evidence="5" key="1">
    <citation type="journal article" date="2020" name="MBio">
        <title>Horizontal gene transfer to a defensive symbiont with a reduced genome amongst a multipartite beetle microbiome.</title>
        <authorList>
            <person name="Waterworth S.C."/>
            <person name="Florez L.V."/>
            <person name="Rees E.R."/>
            <person name="Hertweck C."/>
            <person name="Kaltenpoth M."/>
            <person name="Kwan J.C."/>
        </authorList>
    </citation>
    <scope>NUCLEOTIDE SEQUENCE [LARGE SCALE GENOMIC DNA]</scope>
</reference>
<gene>
    <name evidence="4" type="ORF">GAK29_03917</name>
</gene>
<feature type="chain" id="PRO_5032922624" description="FilE C-terminal domain-containing protein" evidence="2">
    <location>
        <begin position="27"/>
        <end position="421"/>
    </location>
</feature>
<proteinExistence type="predicted"/>
<evidence type="ECO:0000259" key="3">
    <source>
        <dbReference type="Pfam" id="PF22881"/>
    </source>
</evidence>
<dbReference type="NCBIfam" id="NF033645">
    <property type="entry name" value="pilus_FilE"/>
    <property type="match status" value="1"/>
</dbReference>
<feature type="region of interest" description="Disordered" evidence="1">
    <location>
        <begin position="50"/>
        <end position="70"/>
    </location>
</feature>
<dbReference type="PROSITE" id="PS51257">
    <property type="entry name" value="PROKAR_LIPOPROTEIN"/>
    <property type="match status" value="1"/>
</dbReference>
<protein>
    <recommendedName>
        <fullName evidence="3">FilE C-terminal domain-containing protein</fullName>
    </recommendedName>
</protein>
<feature type="domain" description="FilE C-terminal" evidence="3">
    <location>
        <begin position="257"/>
        <end position="421"/>
    </location>
</feature>
<dbReference type="Pfam" id="PF22881">
    <property type="entry name" value="FilE_C"/>
    <property type="match status" value="1"/>
</dbReference>
<sequence length="421" mass="46728">MHLKAEKKIVLTSLWLAIGMSFATSACYASSFYTIIGPDGHPMIIQKPETAQKSETKPTQSEKKQAQSVKPIVPVPLKPNAQQNENMRELESSAPTIVPQQNISSTPIIDHSSEIQPKPQKKVQVLPQPQPALVKQVEQSKKVGLVEGAKQVDQVKKVVESKKVDPTTINAASVKVPNTAAKTQNIQATDDKNFTMIDGEKYVNNEYLEDREFNLEGKKRFYMTPEVGAVDGRYETIERQKGLSASLLERIRGNTDTQEKKPVVLSSTYFRLPKDEVVQNLEQACFSGKKVAKAKGLSIKNQEVGLWPVAPIKAHFAYEVVKLDTQVQNILLTSYASSSKAQTYYWPLAVFLDDQGCVIEGVSGFKNEESHDSNLQYAAMEGVLRKPEKAAYLFLTPLSSAIDVENKQLTNHGQIKLSVIQ</sequence>
<evidence type="ECO:0000313" key="4">
    <source>
        <dbReference type="EMBL" id="KAF1019432.1"/>
    </source>
</evidence>
<keyword evidence="2" id="KW-0732">Signal</keyword>
<accession>A0A833UK92</accession>
<dbReference type="InterPro" id="IPR055226">
    <property type="entry name" value="FilE_C"/>
</dbReference>
<dbReference type="AlphaFoldDB" id="A0A833UK92"/>
<evidence type="ECO:0000256" key="2">
    <source>
        <dbReference type="SAM" id="SignalP"/>
    </source>
</evidence>
<feature type="signal peptide" evidence="2">
    <location>
        <begin position="1"/>
        <end position="26"/>
    </location>
</feature>
<name>A0A833UK92_ACIBZ</name>
<evidence type="ECO:0000256" key="1">
    <source>
        <dbReference type="SAM" id="MobiDB-lite"/>
    </source>
</evidence>
<comment type="caution">
    <text evidence="4">The sequence shown here is derived from an EMBL/GenBank/DDBJ whole genome shotgun (WGS) entry which is preliminary data.</text>
</comment>